<dbReference type="Pfam" id="PF01820">
    <property type="entry name" value="Dala_Dala_lig_N"/>
    <property type="match status" value="1"/>
</dbReference>
<reference evidence="17 18" key="1">
    <citation type="submission" date="2018-12" db="EMBL/GenBank/DDBJ databases">
        <title>A novel vanA-carrying plasmid in a clinical isolate of Enterococcus avium.</title>
        <authorList>
            <person name="Bernasconi O.J."/>
            <person name="Luzzaro F."/>
            <person name="Endimiani A."/>
        </authorList>
    </citation>
    <scope>NUCLEOTIDE SEQUENCE [LARGE SCALE GENOMIC DNA]</scope>
    <source>
        <strain evidence="17 18">LC0559/18</strain>
    </source>
</reference>
<evidence type="ECO:0000256" key="2">
    <source>
        <dbReference type="ARBA" id="ARBA00010871"/>
    </source>
</evidence>
<dbReference type="SUPFAM" id="SSF56059">
    <property type="entry name" value="Glutathione synthetase ATP-binding domain-like"/>
    <property type="match status" value="1"/>
</dbReference>
<dbReference type="AlphaFoldDB" id="A0A437UND9"/>
<protein>
    <recommendedName>
        <fullName evidence="12">D-alanine--D-alanine ligase</fullName>
        <ecNumber evidence="12">6.3.2.4</ecNumber>
    </recommendedName>
    <alternativeName>
        <fullName evidence="12">D-Ala-D-Ala ligase</fullName>
    </alternativeName>
    <alternativeName>
        <fullName evidence="12">D-alanylalanine synthetase</fullName>
    </alternativeName>
</protein>
<comment type="similarity">
    <text evidence="2 12">Belongs to the D-alanine--D-alanine ligase family.</text>
</comment>
<keyword evidence="7 14" id="KW-0460">Magnesium</keyword>
<evidence type="ECO:0000256" key="8">
    <source>
        <dbReference type="ARBA" id="ARBA00022960"/>
    </source>
</evidence>
<proteinExistence type="inferred from homology"/>
<evidence type="ECO:0000256" key="14">
    <source>
        <dbReference type="PIRSR" id="PIRSR039102-3"/>
    </source>
</evidence>
<evidence type="ECO:0000313" key="17">
    <source>
        <dbReference type="EMBL" id="RVU95116.1"/>
    </source>
</evidence>
<dbReference type="SUPFAM" id="SSF52440">
    <property type="entry name" value="PreATP-grasp domain"/>
    <property type="match status" value="1"/>
</dbReference>
<keyword evidence="10 14" id="KW-0464">Manganese</keyword>
<dbReference type="InterPro" id="IPR011095">
    <property type="entry name" value="Dala_Dala_lig_C"/>
</dbReference>
<comment type="cofactor">
    <cofactor evidence="14">
        <name>Mg(2+)</name>
        <dbReference type="ChEBI" id="CHEBI:18420"/>
    </cofactor>
    <cofactor evidence="14">
        <name>Mn(2+)</name>
        <dbReference type="ChEBI" id="CHEBI:29035"/>
    </cofactor>
    <text evidence="14">Binds 2 magnesium or manganese ions per subunit.</text>
</comment>
<feature type="binding site" evidence="14">
    <location>
        <position position="293"/>
    </location>
    <ligand>
        <name>Mg(2+)</name>
        <dbReference type="ChEBI" id="CHEBI:18420"/>
        <label>1</label>
    </ligand>
</feature>
<dbReference type="PROSITE" id="PS00844">
    <property type="entry name" value="DALA_DALA_LIGASE_2"/>
    <property type="match status" value="1"/>
</dbReference>
<dbReference type="GO" id="GO:0071555">
    <property type="term" value="P:cell wall organization"/>
    <property type="evidence" value="ECO:0007669"/>
    <property type="project" value="UniProtKB-KW"/>
</dbReference>
<dbReference type="NCBIfam" id="NF002528">
    <property type="entry name" value="PRK01966.1-4"/>
    <property type="match status" value="1"/>
</dbReference>
<keyword evidence="3 12" id="KW-0436">Ligase</keyword>
<evidence type="ECO:0000256" key="13">
    <source>
        <dbReference type="PIRSR" id="PIRSR039102-1"/>
    </source>
</evidence>
<evidence type="ECO:0000256" key="7">
    <source>
        <dbReference type="ARBA" id="ARBA00022842"/>
    </source>
</evidence>
<dbReference type="InterPro" id="IPR058167">
    <property type="entry name" value="VanC1/2"/>
</dbReference>
<evidence type="ECO:0000256" key="9">
    <source>
        <dbReference type="ARBA" id="ARBA00022984"/>
    </source>
</evidence>
<dbReference type="UniPathway" id="UPA00219"/>
<feature type="active site" evidence="13">
    <location>
        <position position="14"/>
    </location>
</feature>
<dbReference type="Gene3D" id="3.30.470.20">
    <property type="entry name" value="ATP-grasp fold, B domain"/>
    <property type="match status" value="1"/>
</dbReference>
<keyword evidence="9 12" id="KW-0573">Peptidoglycan synthesis</keyword>
<dbReference type="InterPro" id="IPR011127">
    <property type="entry name" value="Dala_Dala_lig_N"/>
</dbReference>
<evidence type="ECO:0000256" key="1">
    <source>
        <dbReference type="ARBA" id="ARBA00001936"/>
    </source>
</evidence>
<evidence type="ECO:0000313" key="18">
    <source>
        <dbReference type="Proteomes" id="UP000288388"/>
    </source>
</evidence>
<name>A0A437UND9_ENTAV</name>
<dbReference type="GO" id="GO:0008360">
    <property type="term" value="P:regulation of cell shape"/>
    <property type="evidence" value="ECO:0007669"/>
    <property type="project" value="UniProtKB-KW"/>
</dbReference>
<dbReference type="PANTHER" id="PTHR23132">
    <property type="entry name" value="D-ALANINE--D-ALANINE LIGASE"/>
    <property type="match status" value="1"/>
</dbReference>
<evidence type="ECO:0000256" key="10">
    <source>
        <dbReference type="ARBA" id="ARBA00023211"/>
    </source>
</evidence>
<feature type="active site" evidence="13">
    <location>
        <position position="317"/>
    </location>
</feature>
<dbReference type="GO" id="GO:0005829">
    <property type="term" value="C:cytosol"/>
    <property type="evidence" value="ECO:0007669"/>
    <property type="project" value="TreeGrafter"/>
</dbReference>
<dbReference type="PROSITE" id="PS50975">
    <property type="entry name" value="ATP_GRASP"/>
    <property type="match status" value="1"/>
</dbReference>
<dbReference type="InterPro" id="IPR016185">
    <property type="entry name" value="PreATP-grasp_dom_sf"/>
</dbReference>
<comment type="pathway">
    <text evidence="12">Cell wall biogenesis; peptidoglycan biosynthesis.</text>
</comment>
<keyword evidence="11 12" id="KW-0961">Cell wall biogenesis/degradation</keyword>
<feature type="binding site" evidence="14">
    <location>
        <position position="306"/>
    </location>
    <ligand>
        <name>Mg(2+)</name>
        <dbReference type="ChEBI" id="CHEBI:18420"/>
        <label>1</label>
    </ligand>
</feature>
<dbReference type="NCBIfam" id="TIGR01205">
    <property type="entry name" value="D_ala_D_alaTIGR"/>
    <property type="match status" value="1"/>
</dbReference>
<evidence type="ECO:0000256" key="3">
    <source>
        <dbReference type="ARBA" id="ARBA00022598"/>
    </source>
</evidence>
<dbReference type="GO" id="GO:0005524">
    <property type="term" value="F:ATP binding"/>
    <property type="evidence" value="ECO:0007669"/>
    <property type="project" value="UniProtKB-UniRule"/>
</dbReference>
<comment type="caution">
    <text evidence="17">The sequence shown here is derived from an EMBL/GenBank/DDBJ whole genome shotgun (WGS) entry which is preliminary data.</text>
</comment>
<keyword evidence="8 12" id="KW-0133">Cell shape</keyword>
<dbReference type="Proteomes" id="UP000288388">
    <property type="component" value="Unassembled WGS sequence"/>
</dbReference>
<dbReference type="NCBIfam" id="NF000207">
    <property type="entry name" value="D_ala_D_ser"/>
    <property type="match status" value="1"/>
</dbReference>
<accession>A0A437UND9</accession>
<comment type="catalytic activity">
    <reaction evidence="12">
        <text>2 D-alanine + ATP = D-alanyl-D-alanine + ADP + phosphate + H(+)</text>
        <dbReference type="Rhea" id="RHEA:11224"/>
        <dbReference type="ChEBI" id="CHEBI:15378"/>
        <dbReference type="ChEBI" id="CHEBI:30616"/>
        <dbReference type="ChEBI" id="CHEBI:43474"/>
        <dbReference type="ChEBI" id="CHEBI:57416"/>
        <dbReference type="ChEBI" id="CHEBI:57822"/>
        <dbReference type="ChEBI" id="CHEBI:456216"/>
        <dbReference type="EC" id="6.3.2.4"/>
    </reaction>
</comment>
<feature type="binding site" evidence="14">
    <location>
        <position position="306"/>
    </location>
    <ligand>
        <name>Mg(2+)</name>
        <dbReference type="ChEBI" id="CHEBI:18420"/>
        <label>2</label>
    </ligand>
</feature>
<dbReference type="GO" id="GO:0009252">
    <property type="term" value="P:peptidoglycan biosynthetic process"/>
    <property type="evidence" value="ECO:0007669"/>
    <property type="project" value="UniProtKB-UniRule"/>
</dbReference>
<dbReference type="HAMAP" id="MF_00047">
    <property type="entry name" value="Dala_Dala_lig"/>
    <property type="match status" value="1"/>
</dbReference>
<evidence type="ECO:0000259" key="16">
    <source>
        <dbReference type="PROSITE" id="PS50975"/>
    </source>
</evidence>
<evidence type="ECO:0000256" key="6">
    <source>
        <dbReference type="ARBA" id="ARBA00022840"/>
    </source>
</evidence>
<dbReference type="EMBL" id="RYZS01000001">
    <property type="protein sequence ID" value="RVU95116.1"/>
    <property type="molecule type" value="Genomic_DNA"/>
</dbReference>
<keyword evidence="12" id="KW-0963">Cytoplasm</keyword>
<dbReference type="PROSITE" id="PS00843">
    <property type="entry name" value="DALA_DALA_LIGASE_1"/>
    <property type="match status" value="1"/>
</dbReference>
<feature type="active site" evidence="13">
    <location>
        <position position="183"/>
    </location>
</feature>
<keyword evidence="6 15" id="KW-0067">ATP-binding</keyword>
<dbReference type="Gene3D" id="3.40.50.20">
    <property type="match status" value="1"/>
</dbReference>
<dbReference type="Pfam" id="PF07478">
    <property type="entry name" value="Dala_Dala_lig_C"/>
    <property type="match status" value="1"/>
</dbReference>
<evidence type="ECO:0000256" key="12">
    <source>
        <dbReference type="HAMAP-Rule" id="MF_00047"/>
    </source>
</evidence>
<dbReference type="GO" id="GO:0008716">
    <property type="term" value="F:D-alanine-D-alanine ligase activity"/>
    <property type="evidence" value="ECO:0007669"/>
    <property type="project" value="UniProtKB-UniRule"/>
</dbReference>
<feature type="binding site" evidence="14">
    <location>
        <position position="308"/>
    </location>
    <ligand>
        <name>Mg(2+)</name>
        <dbReference type="ChEBI" id="CHEBI:18420"/>
        <label>2</label>
    </ligand>
</feature>
<dbReference type="InterPro" id="IPR005905">
    <property type="entry name" value="D_ala_D_ala"/>
</dbReference>
<gene>
    <name evidence="17" type="primary">vanC</name>
    <name evidence="12" type="synonym">ddl</name>
    <name evidence="17" type="ORF">EK398_09890</name>
</gene>
<dbReference type="Gene3D" id="3.30.1490.20">
    <property type="entry name" value="ATP-grasp fold, A domain"/>
    <property type="match status" value="1"/>
</dbReference>
<evidence type="ECO:0000256" key="5">
    <source>
        <dbReference type="ARBA" id="ARBA00022741"/>
    </source>
</evidence>
<dbReference type="PIRSF" id="PIRSF039102">
    <property type="entry name" value="Ddl/VanB"/>
    <property type="match status" value="1"/>
</dbReference>
<evidence type="ECO:0000256" key="15">
    <source>
        <dbReference type="PROSITE-ProRule" id="PRU00409"/>
    </source>
</evidence>
<sequence>MKKIAVIFGGKSTEYEISLESASSVISELEKLDFEVLKIGITFEGEWYLFNGDNNLISNDEWLSEGDCLKIQPSLNKKGFFAASEKGYITPEVLFPVLHGQFGEDGCIQGVFEMIEIPYVGCPILSSSLCMNKWILHLFSKSLGIESTPSIIVSQKDSLEEKINTFTTEQGFPIFVKPNEGGSSKGITKANSMHELKLALDKGFVYCNKLIIQKSVDGIEIGCGILGNEELIIGECDEIDLQTDFFDYVEKYQLLSAKIHTPARIPTQLSKKIKQSAELLYRSLGCRGLSRIDFFVTKSGEILLNEINTMPGFTSHSRFPAMLAAAGVSYPEILTKLIFLAEESYGKYVSSVS</sequence>
<dbReference type="EC" id="6.3.2.4" evidence="12"/>
<comment type="function">
    <text evidence="12">Cell wall formation.</text>
</comment>
<keyword evidence="4 14" id="KW-0479">Metal-binding</keyword>
<dbReference type="InterPro" id="IPR000291">
    <property type="entry name" value="D-Ala_lig_Van_CS"/>
</dbReference>
<feature type="domain" description="ATP-grasp" evidence="16">
    <location>
        <begin position="137"/>
        <end position="339"/>
    </location>
</feature>
<dbReference type="InterPro" id="IPR011761">
    <property type="entry name" value="ATP-grasp"/>
</dbReference>
<dbReference type="RefSeq" id="WP_127978971.1">
    <property type="nucleotide sequence ID" value="NZ_JARPVY010000008.1"/>
</dbReference>
<dbReference type="PANTHER" id="PTHR23132:SF25">
    <property type="entry name" value="D-ALANINE--D-ALANINE LIGASE A"/>
    <property type="match status" value="1"/>
</dbReference>
<keyword evidence="5 15" id="KW-0547">Nucleotide-binding</keyword>
<organism evidence="17 18">
    <name type="scientific">Enterococcus avium</name>
    <name type="common">Streptococcus avium</name>
    <dbReference type="NCBI Taxonomy" id="33945"/>
    <lineage>
        <taxon>Bacteria</taxon>
        <taxon>Bacillati</taxon>
        <taxon>Bacillota</taxon>
        <taxon>Bacilli</taxon>
        <taxon>Lactobacillales</taxon>
        <taxon>Enterococcaceae</taxon>
        <taxon>Enterococcus</taxon>
    </lineage>
</organism>
<comment type="subcellular location">
    <subcellularLocation>
        <location evidence="12">Cytoplasm</location>
    </subcellularLocation>
</comment>
<evidence type="ECO:0000256" key="4">
    <source>
        <dbReference type="ARBA" id="ARBA00022723"/>
    </source>
</evidence>
<dbReference type="FunFam" id="3.30.470.20:FF:000008">
    <property type="entry name" value="D-alanine--D-alanine ligase"/>
    <property type="match status" value="1"/>
</dbReference>
<dbReference type="InterPro" id="IPR013815">
    <property type="entry name" value="ATP_grasp_subdomain_1"/>
</dbReference>
<comment type="cofactor">
    <cofactor evidence="1">
        <name>Mn(2+)</name>
        <dbReference type="ChEBI" id="CHEBI:29035"/>
    </cofactor>
</comment>
<dbReference type="GO" id="GO:0046872">
    <property type="term" value="F:metal ion binding"/>
    <property type="evidence" value="ECO:0007669"/>
    <property type="project" value="UniProtKB-KW"/>
</dbReference>
<evidence type="ECO:0000256" key="11">
    <source>
        <dbReference type="ARBA" id="ARBA00023316"/>
    </source>
</evidence>